<evidence type="ECO:0000256" key="1">
    <source>
        <dbReference type="SAM" id="MobiDB-lite"/>
    </source>
</evidence>
<dbReference type="EMBL" id="QKWF01000041">
    <property type="protein sequence ID" value="PZM18190.1"/>
    <property type="molecule type" value="Genomic_DNA"/>
</dbReference>
<reference evidence="2 3" key="1">
    <citation type="submission" date="2018-06" db="EMBL/GenBank/DDBJ databases">
        <title>Carbapenemase-producing Acinetobacter spp. from environmental sources in an hospital from French Polynesia.</title>
        <authorList>
            <person name="Bonnin R.A."/>
            <person name="Levy M."/>
            <person name="Cuzon G."/>
            <person name="Dortet L."/>
            <person name="Naas T."/>
        </authorList>
    </citation>
    <scope>NUCLEOTIDE SEQUENCE [LARGE SCALE GENOMIC DNA]</scope>
    <source>
        <strain evidence="2 3">R10</strain>
    </source>
</reference>
<proteinExistence type="predicted"/>
<feature type="region of interest" description="Disordered" evidence="1">
    <location>
        <begin position="48"/>
        <end position="70"/>
    </location>
</feature>
<feature type="compositionally biased region" description="Basic residues" evidence="1">
    <location>
        <begin position="60"/>
        <end position="70"/>
    </location>
</feature>
<sequence length="70" mass="7923">MLSCVVIAFGKGCQKIVDVQSQLLFIGSSAKIFKLWWQNERGLADWPKKPSTPEGVPLPFRRRGGTRVRH</sequence>
<organism evidence="2 3">
    <name type="scientific">Acinetobacter baumannii</name>
    <dbReference type="NCBI Taxonomy" id="470"/>
    <lineage>
        <taxon>Bacteria</taxon>
        <taxon>Pseudomonadati</taxon>
        <taxon>Pseudomonadota</taxon>
        <taxon>Gammaproteobacteria</taxon>
        <taxon>Moraxellales</taxon>
        <taxon>Moraxellaceae</taxon>
        <taxon>Acinetobacter</taxon>
        <taxon>Acinetobacter calcoaceticus/baumannii complex</taxon>
    </lineage>
</organism>
<dbReference type="AlphaFoldDB" id="A0A3F3MQA6"/>
<gene>
    <name evidence="2" type="ORF">DOL94_05255</name>
</gene>
<protein>
    <submittedName>
        <fullName evidence="2">Uncharacterized protein</fullName>
    </submittedName>
</protein>
<accession>A0A3F3MQA6</accession>
<name>A0A3F3MQA6_ACIBA</name>
<evidence type="ECO:0000313" key="3">
    <source>
        <dbReference type="Proteomes" id="UP000248662"/>
    </source>
</evidence>
<evidence type="ECO:0000313" key="2">
    <source>
        <dbReference type="EMBL" id="PZM18190.1"/>
    </source>
</evidence>
<dbReference type="Proteomes" id="UP000248662">
    <property type="component" value="Unassembled WGS sequence"/>
</dbReference>
<comment type="caution">
    <text evidence="2">The sequence shown here is derived from an EMBL/GenBank/DDBJ whole genome shotgun (WGS) entry which is preliminary data.</text>
</comment>